<dbReference type="PANTHER" id="PTHR43349:SF93">
    <property type="entry name" value="ISOFLAVONE REDUCTASE HOMOLOG P3-RELATED"/>
    <property type="match status" value="1"/>
</dbReference>
<dbReference type="EMBL" id="ML996214">
    <property type="protein sequence ID" value="KAF2730569.1"/>
    <property type="molecule type" value="Genomic_DNA"/>
</dbReference>
<dbReference type="InterPro" id="IPR050608">
    <property type="entry name" value="NmrA-type/Isoflavone_red_sf"/>
</dbReference>
<proteinExistence type="predicted"/>
<comment type="caution">
    <text evidence="2">The sequence shown here is derived from an EMBL/GenBank/DDBJ whole genome shotgun (WGS) entry which is preliminary data.</text>
</comment>
<dbReference type="InterPro" id="IPR036291">
    <property type="entry name" value="NAD(P)-bd_dom_sf"/>
</dbReference>
<dbReference type="PANTHER" id="PTHR43349">
    <property type="entry name" value="PINORESINOL REDUCTASE-RELATED"/>
    <property type="match status" value="1"/>
</dbReference>
<evidence type="ECO:0000313" key="3">
    <source>
        <dbReference type="Proteomes" id="UP000799444"/>
    </source>
</evidence>
<dbReference type="Pfam" id="PF05368">
    <property type="entry name" value="NmrA"/>
    <property type="match status" value="1"/>
</dbReference>
<dbReference type="Gene3D" id="3.90.25.10">
    <property type="entry name" value="UDP-galactose 4-epimerase, domain 1"/>
    <property type="match status" value="1"/>
</dbReference>
<dbReference type="AlphaFoldDB" id="A0A9P4QQ11"/>
<gene>
    <name evidence="2" type="ORF">EJ04DRAFT_389173</name>
</gene>
<reference evidence="2" key="1">
    <citation type="journal article" date="2020" name="Stud. Mycol.">
        <title>101 Dothideomycetes genomes: a test case for predicting lifestyles and emergence of pathogens.</title>
        <authorList>
            <person name="Haridas S."/>
            <person name="Albert R."/>
            <person name="Binder M."/>
            <person name="Bloem J."/>
            <person name="Labutti K."/>
            <person name="Salamov A."/>
            <person name="Andreopoulos B."/>
            <person name="Baker S."/>
            <person name="Barry K."/>
            <person name="Bills G."/>
            <person name="Bluhm B."/>
            <person name="Cannon C."/>
            <person name="Castanera R."/>
            <person name="Culley D."/>
            <person name="Daum C."/>
            <person name="Ezra D."/>
            <person name="Gonzalez J."/>
            <person name="Henrissat B."/>
            <person name="Kuo A."/>
            <person name="Liang C."/>
            <person name="Lipzen A."/>
            <person name="Lutzoni F."/>
            <person name="Magnuson J."/>
            <person name="Mondo S."/>
            <person name="Nolan M."/>
            <person name="Ohm R."/>
            <person name="Pangilinan J."/>
            <person name="Park H.-J."/>
            <person name="Ramirez L."/>
            <person name="Alfaro M."/>
            <person name="Sun H."/>
            <person name="Tritt A."/>
            <person name="Yoshinaga Y."/>
            <person name="Zwiers L.-H."/>
            <person name="Turgeon B."/>
            <person name="Goodwin S."/>
            <person name="Spatafora J."/>
            <person name="Crous P."/>
            <person name="Grigoriev I."/>
        </authorList>
    </citation>
    <scope>NUCLEOTIDE SEQUENCE</scope>
    <source>
        <strain evidence="2">CBS 125425</strain>
    </source>
</reference>
<evidence type="ECO:0000313" key="2">
    <source>
        <dbReference type="EMBL" id="KAF2730569.1"/>
    </source>
</evidence>
<feature type="domain" description="NmrA-like" evidence="1">
    <location>
        <begin position="3"/>
        <end position="242"/>
    </location>
</feature>
<feature type="non-terminal residue" evidence="2">
    <location>
        <position position="319"/>
    </location>
</feature>
<protein>
    <submittedName>
        <fullName evidence="2">Isoflavone reductase family protein</fullName>
    </submittedName>
</protein>
<dbReference type="InterPro" id="IPR008030">
    <property type="entry name" value="NmrA-like"/>
</dbReference>
<dbReference type="OrthoDB" id="419598at2759"/>
<dbReference type="Proteomes" id="UP000799444">
    <property type="component" value="Unassembled WGS sequence"/>
</dbReference>
<organism evidence="2 3">
    <name type="scientific">Polyplosphaeria fusca</name>
    <dbReference type="NCBI Taxonomy" id="682080"/>
    <lineage>
        <taxon>Eukaryota</taxon>
        <taxon>Fungi</taxon>
        <taxon>Dikarya</taxon>
        <taxon>Ascomycota</taxon>
        <taxon>Pezizomycotina</taxon>
        <taxon>Dothideomycetes</taxon>
        <taxon>Pleosporomycetidae</taxon>
        <taxon>Pleosporales</taxon>
        <taxon>Tetraplosphaeriaceae</taxon>
        <taxon>Polyplosphaeria</taxon>
    </lineage>
</organism>
<accession>A0A9P4QQ11</accession>
<dbReference type="SUPFAM" id="SSF51735">
    <property type="entry name" value="NAD(P)-binding Rossmann-fold domains"/>
    <property type="match status" value="1"/>
</dbReference>
<evidence type="ECO:0000259" key="1">
    <source>
        <dbReference type="Pfam" id="PF05368"/>
    </source>
</evidence>
<dbReference type="Gene3D" id="3.40.50.720">
    <property type="entry name" value="NAD(P)-binding Rossmann-like Domain"/>
    <property type="match status" value="1"/>
</dbReference>
<sequence length="319" mass="34984">MAKQSILLLGATGETGGDILEGLLEDGSLDVTCLIQPSSASKPVVQALKDRGIKTVIGDLGGDTDALAEVVRGYDTIISAIAAFAQKAQLSLVDAAAKAGTKRFVPCGFTIVCPPEGVMQLREDQEAVRNRIYYHHLPYTIIDVGYWHQLSLPRLSSGRIDSTLLVPRNVIYGSGNTPTMLTDKRDIGRYTALIIRDPRTLNQKVFTHSDNISQNDIIHIVEQKSGEKLALQHLSAEETLQQREAARAAVEGGDATFLSLATRSEMNYNYAKHIRGDNTPEVARYLGYLDARELYPEVRPIGFAEFVEEVLGGKGRRPY</sequence>
<keyword evidence="3" id="KW-1185">Reference proteome</keyword>
<name>A0A9P4QQ11_9PLEO</name>